<evidence type="ECO:0000313" key="2">
    <source>
        <dbReference type="Proteomes" id="UP001320706"/>
    </source>
</evidence>
<comment type="caution">
    <text evidence="1">The sequence shown here is derived from an EMBL/GenBank/DDBJ whole genome shotgun (WGS) entry which is preliminary data.</text>
</comment>
<gene>
    <name evidence="1" type="ORF">M8818_005628</name>
</gene>
<protein>
    <submittedName>
        <fullName evidence="1">Uncharacterized protein</fullName>
    </submittedName>
</protein>
<accession>A0ACC3S939</accession>
<sequence length="404" mass="44413">MVVSNVDYLTNAVALKLNAFDVSPQAPQVLLMMVRLAGPSLLPYLEDTVESIFAALEDYHGYTTLVELLFAVLKTMAEEGVRAPQLVIAAGKETEATSNEPAVTSTKDLVSLIRSEADRSRSRKREEDAHKSEVLSFPHRPWKDEHSKPMSSDMPPDPFSGIIPEEDEEATEPEAVQPPIPKTYALLLKITQLTQHYLSSSSASLRTSLLSLIRTTIPALAKHEDSYLPLVNTLWPEIISRLHDPESHVVAGSLDIIAIMCEYAGGFMRSRIETLWPDLISLHSRLKREMTGANSSSAPASLALTERGRSTSLAYVDPTVQAAWQHFIDSLTAIVAHVAVGAELFEDVLSMLHPVSRVAPDVRRVLARYNADAVWLCELREDSLESPLVRPTGSLGWAFAEVAG</sequence>
<keyword evidence="2" id="KW-1185">Reference proteome</keyword>
<organism evidence="1 2">
    <name type="scientific">Zalaria obscura</name>
    <dbReference type="NCBI Taxonomy" id="2024903"/>
    <lineage>
        <taxon>Eukaryota</taxon>
        <taxon>Fungi</taxon>
        <taxon>Dikarya</taxon>
        <taxon>Ascomycota</taxon>
        <taxon>Pezizomycotina</taxon>
        <taxon>Dothideomycetes</taxon>
        <taxon>Dothideomycetidae</taxon>
        <taxon>Dothideales</taxon>
        <taxon>Zalariaceae</taxon>
        <taxon>Zalaria</taxon>
    </lineage>
</organism>
<dbReference type="Proteomes" id="UP001320706">
    <property type="component" value="Unassembled WGS sequence"/>
</dbReference>
<proteinExistence type="predicted"/>
<evidence type="ECO:0000313" key="1">
    <source>
        <dbReference type="EMBL" id="KAK8202102.1"/>
    </source>
</evidence>
<name>A0ACC3S939_9PEZI</name>
<dbReference type="EMBL" id="JAMKPW020000033">
    <property type="protein sequence ID" value="KAK8202102.1"/>
    <property type="molecule type" value="Genomic_DNA"/>
</dbReference>
<reference evidence="1" key="1">
    <citation type="submission" date="2024-02" db="EMBL/GenBank/DDBJ databases">
        <title>Metagenome Assembled Genome of Zalaria obscura JY119.</title>
        <authorList>
            <person name="Vighnesh L."/>
            <person name="Jagadeeshwari U."/>
            <person name="Venkata Ramana C."/>
            <person name="Sasikala C."/>
        </authorList>
    </citation>
    <scope>NUCLEOTIDE SEQUENCE</scope>
    <source>
        <strain evidence="1">JY119</strain>
    </source>
</reference>